<dbReference type="Proteomes" id="UP000250166">
    <property type="component" value="Unassembled WGS sequence"/>
</dbReference>
<evidence type="ECO:0000313" key="12">
    <source>
        <dbReference type="EMBL" id="SQB97312.1"/>
    </source>
</evidence>
<feature type="transmembrane region" description="Helical" evidence="10">
    <location>
        <begin position="455"/>
        <end position="476"/>
    </location>
</feature>
<dbReference type="InterPro" id="IPR004268">
    <property type="entry name" value="MurJ"/>
</dbReference>
<dbReference type="CDD" id="cd13123">
    <property type="entry name" value="MATE_MurJ_like"/>
    <property type="match status" value="1"/>
</dbReference>
<dbReference type="GO" id="GO:0009252">
    <property type="term" value="P:peptidoglycan biosynthetic process"/>
    <property type="evidence" value="ECO:0007669"/>
    <property type="project" value="UniProtKB-UniRule"/>
</dbReference>
<sequence>MLKKIFLTNSSGIFCSRIFGFLRDLSTAYILGAGMYSDIFFAAFKFPNLFRRIFGEGAFTQSFLPNFIASSKKGAFSVVVLMIFTMILLILSGLVVIFSGFFTKLLAWGFSDSMIEMAKPIVVINFWYLILVFFVTFLSSLLQYKHSFWVSAYNTALLNIAMISALFIAKDKDSLQVVYYLSYGVLVGGVAQVCLHFYPLYTLGFFRLFYCGFKELRLAFFQTSAKSKILASQITDDLKSFFKQFFPAMIGSSTAQLASFIDTILASFLASGSISYLYYSNRIFQLPLAIFAIAISSALFPMVAKMIKVKQEDKALEAMKKSFWFLFAMLLFCTIGGIMLSEQIIWLLYEHGEFSRSDTAITAKVFSAYMIGLLPFGLSRIFSLYLYSYMKQTLAAKISAISLFVGVIFSLILMYPFGAFGLAISGSLSGFVLFFLTIKAFGITKFYNILKAQKFIILILCATLLEIVILSIWLMFVKIPR</sequence>
<dbReference type="EMBL" id="UAWL01000006">
    <property type="protein sequence ID" value="SQB97312.1"/>
    <property type="molecule type" value="Genomic_DNA"/>
</dbReference>
<dbReference type="AlphaFoldDB" id="A0A2X3AZT2"/>
<evidence type="ECO:0000256" key="9">
    <source>
        <dbReference type="ARBA" id="ARBA00061532"/>
    </source>
</evidence>
<keyword evidence="3 10" id="KW-0812">Transmembrane</keyword>
<feature type="transmembrane region" description="Helical" evidence="10">
    <location>
        <begin position="394"/>
        <end position="414"/>
    </location>
</feature>
<dbReference type="PRINTS" id="PR01806">
    <property type="entry name" value="VIRFACTRMVIN"/>
</dbReference>
<feature type="transmembrane region" description="Helical" evidence="10">
    <location>
        <begin position="366"/>
        <end position="387"/>
    </location>
</feature>
<keyword evidence="7 10" id="KW-0472">Membrane</keyword>
<evidence type="ECO:0000256" key="5">
    <source>
        <dbReference type="ARBA" id="ARBA00022984"/>
    </source>
</evidence>
<dbReference type="GO" id="GO:0071555">
    <property type="term" value="P:cell wall organization"/>
    <property type="evidence" value="ECO:0007669"/>
    <property type="project" value="UniProtKB-UniRule"/>
</dbReference>
<protein>
    <recommendedName>
        <fullName evidence="10">Probable lipid II flippase MurJ</fullName>
    </recommendedName>
</protein>
<feature type="transmembrane region" description="Helical" evidence="10">
    <location>
        <begin position="180"/>
        <end position="201"/>
    </location>
</feature>
<dbReference type="PIRSF" id="PIRSF002869">
    <property type="entry name" value="MviN"/>
    <property type="match status" value="1"/>
</dbReference>
<feature type="transmembrane region" description="Helical" evidence="10">
    <location>
        <begin position="75"/>
        <end position="101"/>
    </location>
</feature>
<dbReference type="PANTHER" id="PTHR43486:SF1">
    <property type="entry name" value="LIPID II FLIPPASE MURJ-RELATED"/>
    <property type="match status" value="1"/>
</dbReference>
<keyword evidence="4 10" id="KW-0133">Cell shape</keyword>
<evidence type="ECO:0000256" key="1">
    <source>
        <dbReference type="ARBA" id="ARBA00004651"/>
    </source>
</evidence>
<keyword evidence="6 10" id="KW-1133">Transmembrane helix</keyword>
<dbReference type="RefSeq" id="WP_112058152.1">
    <property type="nucleotide sequence ID" value="NZ_UAWL01000006.1"/>
</dbReference>
<feature type="transmembrane region" description="Helical" evidence="10">
    <location>
        <begin position="257"/>
        <end position="278"/>
    </location>
</feature>
<feature type="transmembrane region" description="Helical" evidence="10">
    <location>
        <begin position="148"/>
        <end position="168"/>
    </location>
</feature>
<feature type="transmembrane region" description="Helical" evidence="10">
    <location>
        <begin position="121"/>
        <end position="141"/>
    </location>
</feature>
<accession>A0A2X3AZT2</accession>
<gene>
    <name evidence="12" type="primary">mviN</name>
    <name evidence="10" type="synonym">murJ</name>
    <name evidence="12" type="ORF">NCTC13102_00041</name>
</gene>
<keyword evidence="10 11" id="KW-0813">Transport</keyword>
<evidence type="ECO:0000256" key="8">
    <source>
        <dbReference type="ARBA" id="ARBA00060041"/>
    </source>
</evidence>
<evidence type="ECO:0000256" key="10">
    <source>
        <dbReference type="HAMAP-Rule" id="MF_02078"/>
    </source>
</evidence>
<dbReference type="Pfam" id="PF03023">
    <property type="entry name" value="MurJ"/>
    <property type="match status" value="1"/>
</dbReference>
<evidence type="ECO:0000256" key="3">
    <source>
        <dbReference type="ARBA" id="ARBA00022692"/>
    </source>
</evidence>
<keyword evidence="10 11" id="KW-0961">Cell wall biogenesis/degradation</keyword>
<evidence type="ECO:0000256" key="11">
    <source>
        <dbReference type="PIRNR" id="PIRNR002869"/>
    </source>
</evidence>
<evidence type="ECO:0000256" key="6">
    <source>
        <dbReference type="ARBA" id="ARBA00022989"/>
    </source>
</evidence>
<dbReference type="GO" id="GO:0015648">
    <property type="term" value="F:lipid-linked peptidoglycan transporter activity"/>
    <property type="evidence" value="ECO:0007669"/>
    <property type="project" value="UniProtKB-UniRule"/>
</dbReference>
<feature type="transmembrane region" description="Helical" evidence="10">
    <location>
        <begin position="284"/>
        <end position="303"/>
    </location>
</feature>
<comment type="function">
    <text evidence="8 10 11">Involved in peptidoglycan biosynthesis. Transports lipid-linked peptidoglycan precursors from the inner to the outer leaflet of the cytoplasmic membrane.</text>
</comment>
<comment type="subcellular location">
    <subcellularLocation>
        <location evidence="1 10">Cell membrane</location>
        <topology evidence="1 10">Multi-pass membrane protein</topology>
    </subcellularLocation>
</comment>
<proteinExistence type="inferred from homology"/>
<evidence type="ECO:0000256" key="7">
    <source>
        <dbReference type="ARBA" id="ARBA00023136"/>
    </source>
</evidence>
<evidence type="ECO:0000256" key="2">
    <source>
        <dbReference type="ARBA" id="ARBA00022475"/>
    </source>
</evidence>
<evidence type="ECO:0000256" key="4">
    <source>
        <dbReference type="ARBA" id="ARBA00022960"/>
    </source>
</evidence>
<feature type="transmembrane region" description="Helical" evidence="10">
    <location>
        <begin position="420"/>
        <end position="443"/>
    </location>
</feature>
<keyword evidence="5 10" id="KW-0573">Peptidoglycan synthesis</keyword>
<name>A0A2X3AZT2_9HELI</name>
<evidence type="ECO:0000313" key="13">
    <source>
        <dbReference type="Proteomes" id="UP000250166"/>
    </source>
</evidence>
<dbReference type="NCBIfam" id="TIGR01695">
    <property type="entry name" value="murJ_mviN"/>
    <property type="match status" value="1"/>
</dbReference>
<dbReference type="HAMAP" id="MF_02078">
    <property type="entry name" value="MurJ_MviN"/>
    <property type="match status" value="1"/>
</dbReference>
<organism evidence="12 13">
    <name type="scientific">Helicobacter fennelliae</name>
    <dbReference type="NCBI Taxonomy" id="215"/>
    <lineage>
        <taxon>Bacteria</taxon>
        <taxon>Pseudomonadati</taxon>
        <taxon>Campylobacterota</taxon>
        <taxon>Epsilonproteobacteria</taxon>
        <taxon>Campylobacterales</taxon>
        <taxon>Helicobacteraceae</taxon>
        <taxon>Helicobacter</taxon>
    </lineage>
</organism>
<feature type="transmembrane region" description="Helical" evidence="10">
    <location>
        <begin position="26"/>
        <end position="44"/>
    </location>
</feature>
<dbReference type="PANTHER" id="PTHR43486">
    <property type="entry name" value="LIPID II FLIPPASE MURJ-RELATED"/>
    <property type="match status" value="1"/>
</dbReference>
<dbReference type="UniPathway" id="UPA00219"/>
<reference evidence="12 13" key="1">
    <citation type="submission" date="2018-06" db="EMBL/GenBank/DDBJ databases">
        <authorList>
            <consortium name="Pathogen Informatics"/>
            <person name="Doyle S."/>
        </authorList>
    </citation>
    <scope>NUCLEOTIDE SEQUENCE [LARGE SCALE GENOMIC DNA]</scope>
    <source>
        <strain evidence="12 13">NCTC13102</strain>
    </source>
</reference>
<dbReference type="GO" id="GO:0005886">
    <property type="term" value="C:plasma membrane"/>
    <property type="evidence" value="ECO:0007669"/>
    <property type="project" value="UniProtKB-SubCell"/>
</dbReference>
<keyword evidence="2 10" id="KW-1003">Cell membrane</keyword>
<comment type="pathway">
    <text evidence="10">Cell wall biogenesis; peptidoglycan biosynthesis.</text>
</comment>
<comment type="similarity">
    <text evidence="9 10 11">Belongs to the MurJ/MviN family.</text>
</comment>
<dbReference type="GO" id="GO:0008360">
    <property type="term" value="P:regulation of cell shape"/>
    <property type="evidence" value="ECO:0007669"/>
    <property type="project" value="UniProtKB-UniRule"/>
</dbReference>
<feature type="transmembrane region" description="Helical" evidence="10">
    <location>
        <begin position="323"/>
        <end position="346"/>
    </location>
</feature>